<evidence type="ECO:0000256" key="1">
    <source>
        <dbReference type="SAM" id="MobiDB-lite"/>
    </source>
</evidence>
<dbReference type="AlphaFoldDB" id="A0A0G4I940"/>
<feature type="region of interest" description="Disordered" evidence="1">
    <location>
        <begin position="1"/>
        <end position="39"/>
    </location>
</feature>
<feature type="compositionally biased region" description="Gly residues" evidence="1">
    <location>
        <begin position="76"/>
        <end position="90"/>
    </location>
</feature>
<proteinExistence type="predicted"/>
<accession>A0A0G4I940</accession>
<sequence>MVAQEEAVGAEAEGGEGQNVVQEANVPLELPRGTGSHGSSSVVIDFAAVDRAQAEEDALLMDKFKQVTYSIPKSLGGSGGRIGEGSGGKGSSRRSKSSGRNSAEERGEGPAVFRQVDEGVEIKPLSTQQLRKEEEKALPAVRLVEEFERLFSEVAAGLSGGAAPGPAMEVLEELYTQVLAGKQVC</sequence>
<dbReference type="EMBL" id="CDMZ01005714">
    <property type="protein sequence ID" value="CEM53658.1"/>
    <property type="molecule type" value="Genomic_DNA"/>
</dbReference>
<feature type="compositionally biased region" description="Low complexity" evidence="1">
    <location>
        <begin position="1"/>
        <end position="11"/>
    </location>
</feature>
<organism evidence="2">
    <name type="scientific">Chromera velia CCMP2878</name>
    <dbReference type="NCBI Taxonomy" id="1169474"/>
    <lineage>
        <taxon>Eukaryota</taxon>
        <taxon>Sar</taxon>
        <taxon>Alveolata</taxon>
        <taxon>Colpodellida</taxon>
        <taxon>Chromeraceae</taxon>
        <taxon>Chromera</taxon>
    </lineage>
</organism>
<dbReference type="VEuPathDB" id="CryptoDB:Cvel_12144"/>
<evidence type="ECO:0000313" key="2">
    <source>
        <dbReference type="EMBL" id="CEM53658.1"/>
    </source>
</evidence>
<gene>
    <name evidence="2" type="ORF">Cvel_12144</name>
</gene>
<reference evidence="2" key="1">
    <citation type="submission" date="2014-11" db="EMBL/GenBank/DDBJ databases">
        <authorList>
            <person name="Otto D Thomas"/>
            <person name="Naeem Raeece"/>
        </authorList>
    </citation>
    <scope>NUCLEOTIDE SEQUENCE</scope>
</reference>
<protein>
    <submittedName>
        <fullName evidence="2">Uncharacterized protein</fullName>
    </submittedName>
</protein>
<feature type="region of interest" description="Disordered" evidence="1">
    <location>
        <begin position="75"/>
        <end position="118"/>
    </location>
</feature>
<name>A0A0G4I940_9ALVE</name>